<dbReference type="InterPro" id="IPR015414">
    <property type="entry name" value="TMEM64"/>
</dbReference>
<dbReference type="GO" id="GO:0005886">
    <property type="term" value="C:plasma membrane"/>
    <property type="evidence" value="ECO:0007669"/>
    <property type="project" value="UniProtKB-SubCell"/>
</dbReference>
<keyword evidence="2 6" id="KW-1003">Cell membrane</keyword>
<evidence type="ECO:0000256" key="1">
    <source>
        <dbReference type="ARBA" id="ARBA00004651"/>
    </source>
</evidence>
<dbReference type="STRING" id="717606.PaecuDRAFT_2926"/>
<comment type="similarity">
    <text evidence="6">Belongs to the TVP38/TMEM64 family.</text>
</comment>
<evidence type="ECO:0000256" key="4">
    <source>
        <dbReference type="ARBA" id="ARBA00022989"/>
    </source>
</evidence>
<gene>
    <name evidence="8" type="ORF">PaecuDRAFT_2926</name>
</gene>
<dbReference type="InterPro" id="IPR032816">
    <property type="entry name" value="VTT_dom"/>
</dbReference>
<feature type="transmembrane region" description="Helical" evidence="6">
    <location>
        <begin position="179"/>
        <end position="199"/>
    </location>
</feature>
<evidence type="ECO:0000256" key="6">
    <source>
        <dbReference type="RuleBase" id="RU366058"/>
    </source>
</evidence>
<evidence type="ECO:0000313" key="9">
    <source>
        <dbReference type="Proteomes" id="UP000005387"/>
    </source>
</evidence>
<keyword evidence="5 6" id="KW-0472">Membrane</keyword>
<dbReference type="EMBL" id="AEDD01000007">
    <property type="protein sequence ID" value="EFM10490.1"/>
    <property type="molecule type" value="Genomic_DNA"/>
</dbReference>
<feature type="transmembrane region" description="Helical" evidence="6">
    <location>
        <begin position="6"/>
        <end position="21"/>
    </location>
</feature>
<organism evidence="8 9">
    <name type="scientific">Paenibacillus curdlanolyticus YK9</name>
    <dbReference type="NCBI Taxonomy" id="717606"/>
    <lineage>
        <taxon>Bacteria</taxon>
        <taxon>Bacillati</taxon>
        <taxon>Bacillota</taxon>
        <taxon>Bacilli</taxon>
        <taxon>Bacillales</taxon>
        <taxon>Paenibacillaceae</taxon>
        <taxon>Paenibacillus</taxon>
    </lineage>
</organism>
<comment type="subcellular location">
    <subcellularLocation>
        <location evidence="1 6">Cell membrane</location>
        <topology evidence="1 6">Multi-pass membrane protein</topology>
    </subcellularLocation>
</comment>
<feature type="transmembrane region" description="Helical" evidence="6">
    <location>
        <begin position="71"/>
        <end position="93"/>
    </location>
</feature>
<evidence type="ECO:0000256" key="3">
    <source>
        <dbReference type="ARBA" id="ARBA00022692"/>
    </source>
</evidence>
<sequence>MKVWRVLIAYALLAIILYYYRHDLSAWMENGEAPLWLLFLVATALAFVPILPYKIVIGALGIMYGPWMGALLSWLAANLASVLLFMLVQRYFYRQGRAYLKRYRQTERFSTLLERRPFLIILVARLIPVFPSVLVNIVPAVLSIRLSTFAIASALGKIPAMLTFAFLGHELMSDPQSAVVLLSIYAGFLLAMLAAYWLWQRRA</sequence>
<evidence type="ECO:0000256" key="2">
    <source>
        <dbReference type="ARBA" id="ARBA00022475"/>
    </source>
</evidence>
<evidence type="ECO:0000313" key="8">
    <source>
        <dbReference type="EMBL" id="EFM10490.1"/>
    </source>
</evidence>
<keyword evidence="4 6" id="KW-1133">Transmembrane helix</keyword>
<protein>
    <recommendedName>
        <fullName evidence="6">TVP38/TMEM64 family membrane protein</fullName>
    </recommendedName>
</protein>
<name>E0IAT6_9BACL</name>
<keyword evidence="3 6" id="KW-0812">Transmembrane</keyword>
<dbReference type="OrthoDB" id="2381682at2"/>
<accession>E0IAT6</accession>
<dbReference type="PANTHER" id="PTHR12677:SF59">
    <property type="entry name" value="GOLGI APPARATUS MEMBRANE PROTEIN TVP38-RELATED"/>
    <property type="match status" value="1"/>
</dbReference>
<proteinExistence type="inferred from homology"/>
<dbReference type="RefSeq" id="WP_006038914.1">
    <property type="nucleotide sequence ID" value="NZ_AEDD01000007.1"/>
</dbReference>
<feature type="transmembrane region" description="Helical" evidence="6">
    <location>
        <begin position="33"/>
        <end position="51"/>
    </location>
</feature>
<feature type="transmembrane region" description="Helical" evidence="6">
    <location>
        <begin position="118"/>
        <end position="142"/>
    </location>
</feature>
<dbReference type="Proteomes" id="UP000005387">
    <property type="component" value="Unassembled WGS sequence"/>
</dbReference>
<evidence type="ECO:0000259" key="7">
    <source>
        <dbReference type="Pfam" id="PF09335"/>
    </source>
</evidence>
<feature type="transmembrane region" description="Helical" evidence="6">
    <location>
        <begin position="148"/>
        <end position="167"/>
    </location>
</feature>
<dbReference type="eggNOG" id="COG0398">
    <property type="taxonomic scope" value="Bacteria"/>
</dbReference>
<dbReference type="PANTHER" id="PTHR12677">
    <property type="entry name" value="GOLGI APPARATUS MEMBRANE PROTEIN TVP38-RELATED"/>
    <property type="match status" value="1"/>
</dbReference>
<evidence type="ECO:0000256" key="5">
    <source>
        <dbReference type="ARBA" id="ARBA00023136"/>
    </source>
</evidence>
<keyword evidence="9" id="KW-1185">Reference proteome</keyword>
<dbReference type="Pfam" id="PF09335">
    <property type="entry name" value="VTT_dom"/>
    <property type="match status" value="1"/>
</dbReference>
<reference evidence="8 9" key="1">
    <citation type="submission" date="2010-07" db="EMBL/GenBank/DDBJ databases">
        <title>The draft genome of Paenibacillus curdlanolyticus YK9.</title>
        <authorList>
            <consortium name="US DOE Joint Genome Institute (JGI-PGF)"/>
            <person name="Lucas S."/>
            <person name="Copeland A."/>
            <person name="Lapidus A."/>
            <person name="Cheng J.-F."/>
            <person name="Bruce D."/>
            <person name="Goodwin L."/>
            <person name="Pitluck S."/>
            <person name="Land M.L."/>
            <person name="Hauser L."/>
            <person name="Chang Y.-J."/>
            <person name="Jeffries C."/>
            <person name="Anderson I.J."/>
            <person name="Johnson E."/>
            <person name="Loganathan U."/>
            <person name="Mulhopadhyay B."/>
            <person name="Kyrpides N."/>
            <person name="Woyke T.J."/>
        </authorList>
    </citation>
    <scope>NUCLEOTIDE SEQUENCE [LARGE SCALE GENOMIC DNA]</scope>
    <source>
        <strain evidence="8 9">YK9</strain>
    </source>
</reference>
<feature type="domain" description="VTT" evidence="7">
    <location>
        <begin position="51"/>
        <end position="169"/>
    </location>
</feature>
<dbReference type="AlphaFoldDB" id="E0IAT6"/>